<keyword evidence="2" id="KW-1185">Reference proteome</keyword>
<dbReference type="RefSeq" id="WP_148775695.1">
    <property type="nucleotide sequence ID" value="NZ_VSSS01000050.1"/>
</dbReference>
<organism evidence="1 2">
    <name type="scientific">Bradyrhizobium rifense</name>
    <dbReference type="NCBI Taxonomy" id="515499"/>
    <lineage>
        <taxon>Bacteria</taxon>
        <taxon>Pseudomonadati</taxon>
        <taxon>Pseudomonadota</taxon>
        <taxon>Alphaproteobacteria</taxon>
        <taxon>Hyphomicrobiales</taxon>
        <taxon>Nitrobacteraceae</taxon>
        <taxon>Bradyrhizobium</taxon>
    </lineage>
</organism>
<evidence type="ECO:0000313" key="1">
    <source>
        <dbReference type="EMBL" id="TYL90842.1"/>
    </source>
</evidence>
<gene>
    <name evidence="1" type="ORF">FXB40_29880</name>
</gene>
<evidence type="ECO:0000313" key="2">
    <source>
        <dbReference type="Proteomes" id="UP000324758"/>
    </source>
</evidence>
<dbReference type="EMBL" id="VSSS01000050">
    <property type="protein sequence ID" value="TYL90842.1"/>
    <property type="molecule type" value="Genomic_DNA"/>
</dbReference>
<reference evidence="1 2" key="1">
    <citation type="submission" date="2019-08" db="EMBL/GenBank/DDBJ databases">
        <title>Bradyrhizobium hipponensis sp. nov., a rhizobium isolated from a Lupinus angustifolius root nodule in Tunisia.</title>
        <authorList>
            <person name="Off K."/>
            <person name="Rejili M."/>
            <person name="Mars M."/>
            <person name="Brachmann A."/>
            <person name="Marin M."/>
        </authorList>
    </citation>
    <scope>NUCLEOTIDE SEQUENCE [LARGE SCALE GENOMIC DNA]</scope>
    <source>
        <strain evidence="1 2">CTAW71</strain>
    </source>
</reference>
<protein>
    <recommendedName>
        <fullName evidence="3">Roadblock/LC7 domain-containing protein</fullName>
    </recommendedName>
</protein>
<sequence length="113" mass="12080">MTAECKLFSSLLHDLVESSAFALLNSSAQVDIESIGWDVVPAGVKNQALGMGANLMNGISQVRAATVGGWDIQCNLIQIVSPGKTWCVILAKTFDPISLQKIAREDAGPIYPY</sequence>
<name>A0A5D3KAM5_9BRAD</name>
<evidence type="ECO:0008006" key="3">
    <source>
        <dbReference type="Google" id="ProtNLM"/>
    </source>
</evidence>
<proteinExistence type="predicted"/>
<accession>A0A5D3KAM5</accession>
<dbReference type="Proteomes" id="UP000324758">
    <property type="component" value="Unassembled WGS sequence"/>
</dbReference>
<dbReference type="AlphaFoldDB" id="A0A5D3KAM5"/>
<comment type="caution">
    <text evidence="1">The sequence shown here is derived from an EMBL/GenBank/DDBJ whole genome shotgun (WGS) entry which is preliminary data.</text>
</comment>